<organism evidence="2 3">
    <name type="scientific">Variovorax defluvii</name>
    <dbReference type="NCBI Taxonomy" id="913761"/>
    <lineage>
        <taxon>Bacteria</taxon>
        <taxon>Pseudomonadati</taxon>
        <taxon>Pseudomonadota</taxon>
        <taxon>Betaproteobacteria</taxon>
        <taxon>Burkholderiales</taxon>
        <taxon>Comamonadaceae</taxon>
        <taxon>Variovorax</taxon>
    </lineage>
</organism>
<dbReference type="Proteomes" id="UP001500975">
    <property type="component" value="Unassembled WGS sequence"/>
</dbReference>
<sequence>MRVGKPFNEGGQPFNEGGQAVQWGDASDWDRSDGTGKSISMSPCALGTRMKIRANLKDAATRAVTLV</sequence>
<comment type="caution">
    <text evidence="2">The sequence shown here is derived from an EMBL/GenBank/DDBJ whole genome shotgun (WGS) entry which is preliminary data.</text>
</comment>
<keyword evidence="3" id="KW-1185">Reference proteome</keyword>
<evidence type="ECO:0000313" key="2">
    <source>
        <dbReference type="EMBL" id="GAA4358781.1"/>
    </source>
</evidence>
<dbReference type="EMBL" id="BAABGJ010000081">
    <property type="protein sequence ID" value="GAA4358781.1"/>
    <property type="molecule type" value="Genomic_DNA"/>
</dbReference>
<name>A0ABP8IH83_9BURK</name>
<evidence type="ECO:0000313" key="3">
    <source>
        <dbReference type="Proteomes" id="UP001500975"/>
    </source>
</evidence>
<protein>
    <submittedName>
        <fullName evidence="2">Uncharacterized protein</fullName>
    </submittedName>
</protein>
<proteinExistence type="predicted"/>
<reference evidence="3" key="1">
    <citation type="journal article" date="2019" name="Int. J. Syst. Evol. Microbiol.">
        <title>The Global Catalogue of Microorganisms (GCM) 10K type strain sequencing project: providing services to taxonomists for standard genome sequencing and annotation.</title>
        <authorList>
            <consortium name="The Broad Institute Genomics Platform"/>
            <consortium name="The Broad Institute Genome Sequencing Center for Infectious Disease"/>
            <person name="Wu L."/>
            <person name="Ma J."/>
        </authorList>
    </citation>
    <scope>NUCLEOTIDE SEQUENCE [LARGE SCALE GENOMIC DNA]</scope>
    <source>
        <strain evidence="3">JCM 17804</strain>
    </source>
</reference>
<feature type="region of interest" description="Disordered" evidence="1">
    <location>
        <begin position="1"/>
        <end position="41"/>
    </location>
</feature>
<accession>A0ABP8IH83</accession>
<gene>
    <name evidence="2" type="ORF">GCM10023165_54120</name>
</gene>
<evidence type="ECO:0000256" key="1">
    <source>
        <dbReference type="SAM" id="MobiDB-lite"/>
    </source>
</evidence>